<evidence type="ECO:0000313" key="1">
    <source>
        <dbReference type="EMBL" id="KAI8540835.1"/>
    </source>
</evidence>
<evidence type="ECO:0000313" key="2">
    <source>
        <dbReference type="Proteomes" id="UP001062846"/>
    </source>
</evidence>
<dbReference type="Proteomes" id="UP001062846">
    <property type="component" value="Chromosome 8"/>
</dbReference>
<sequence length="802" mass="90924">MPLGLLLGLGRSWRRKRTSSLDILSSKRGPRDYYKGKNCKPTGFHTRKVIVPVTLVTLICLTDILIDQACVRDGERKAMFLKLVIMARTKQTARKSTGGKAPRKQLATKAARKSAPTTGGVKKPHRYRPGTVALREIRKYQKSTELLIRKLPFQRLVREIAQDFKTDLRFQSHAVLALQEAAEAYLVGLFEDTNLCAIHAKRVTIMPKDIQLARRIRGDGMLAPSKFGIVETGFLSTPIGEQLDRDLKMLQKMGQIEEELKMTKEQLGLAHKQRDQALDELREMKMVAQETNMKLSNDFSIRKVAEELLNAKIELSAKEKTIKSLKLELEKAKQFETKLSERDTLFDELKEELSESKASEARAMGLLSEGRRRIQELEDEVERGKMSEAKMFESVVSQTKQLEETKIELEESKIEVISLREKLEKFDSRNGNLDSTKEAFESMRIELQLAKDGEEVASLKAKSLLEDVNSLKSELNLAFEAEEKSKKAMDDLALALKEVATEASLAKEKLISTELELDHVKQESEQLKEMVRSTEDAYMKLLDEAKKETEKNKNTIERLRLEAEESLLAWNDKEVGFVNCIKGAEDEMYLVQQENMRCVEALQEAENKAKAARDENFKLRDILKQAINEANVAKEASGIARAENSQLKDSNAEKDMALEFLTRENERLKVNEVASTESIRESKSLPSLKDSKTDPSMKDSKTDEKNKGGRPKSRKATLKELESGKNLNKAMSFDLSEMKVHNESEEVNGKVGDRNMGISEDLEGLKGSRLEDAENDKNSVRKKRALLHRFGDLLKKKSEAQK</sequence>
<organism evidence="1 2">
    <name type="scientific">Rhododendron molle</name>
    <name type="common">Chinese azalea</name>
    <name type="synonym">Azalea mollis</name>
    <dbReference type="NCBI Taxonomy" id="49168"/>
    <lineage>
        <taxon>Eukaryota</taxon>
        <taxon>Viridiplantae</taxon>
        <taxon>Streptophyta</taxon>
        <taxon>Embryophyta</taxon>
        <taxon>Tracheophyta</taxon>
        <taxon>Spermatophyta</taxon>
        <taxon>Magnoliopsida</taxon>
        <taxon>eudicotyledons</taxon>
        <taxon>Gunneridae</taxon>
        <taxon>Pentapetalae</taxon>
        <taxon>asterids</taxon>
        <taxon>Ericales</taxon>
        <taxon>Ericaceae</taxon>
        <taxon>Ericoideae</taxon>
        <taxon>Rhodoreae</taxon>
        <taxon>Rhododendron</taxon>
    </lineage>
</organism>
<comment type="caution">
    <text evidence="1">The sequence shown here is derived from an EMBL/GenBank/DDBJ whole genome shotgun (WGS) entry which is preliminary data.</text>
</comment>
<gene>
    <name evidence="1" type="ORF">RHMOL_Rhmol08G0015700</name>
</gene>
<reference evidence="1" key="1">
    <citation type="submission" date="2022-02" db="EMBL/GenBank/DDBJ databases">
        <title>Plant Genome Project.</title>
        <authorList>
            <person name="Zhang R.-G."/>
        </authorList>
    </citation>
    <scope>NUCLEOTIDE SEQUENCE</scope>
    <source>
        <strain evidence="1">AT1</strain>
    </source>
</reference>
<name>A0ACC0MIN4_RHOML</name>
<protein>
    <submittedName>
        <fullName evidence="1">Uncharacterized protein</fullName>
    </submittedName>
</protein>
<proteinExistence type="predicted"/>
<keyword evidence="2" id="KW-1185">Reference proteome</keyword>
<dbReference type="EMBL" id="CM046395">
    <property type="protein sequence ID" value="KAI8540835.1"/>
    <property type="molecule type" value="Genomic_DNA"/>
</dbReference>
<accession>A0ACC0MIN4</accession>